<accession>A0A249SMI4</accession>
<evidence type="ECO:0000256" key="10">
    <source>
        <dbReference type="RuleBase" id="RU363032"/>
    </source>
</evidence>
<evidence type="ECO:0000256" key="2">
    <source>
        <dbReference type="ARBA" id="ARBA00022448"/>
    </source>
</evidence>
<dbReference type="STRING" id="1336232.GCA_000518825_00562"/>
<dbReference type="NCBIfam" id="NF043080">
    <property type="entry name" value="MMSYN1_0166"/>
    <property type="match status" value="1"/>
</dbReference>
<dbReference type="RefSeq" id="WP_027875762.1">
    <property type="nucleotide sequence ID" value="NZ_CP023173.1"/>
</dbReference>
<feature type="transmembrane region" description="Helical" evidence="10">
    <location>
        <begin position="181"/>
        <end position="200"/>
    </location>
</feature>
<proteinExistence type="inferred from homology"/>
<dbReference type="GO" id="GO:0005886">
    <property type="term" value="C:plasma membrane"/>
    <property type="evidence" value="ECO:0007669"/>
    <property type="project" value="UniProtKB-SubCell"/>
</dbReference>
<evidence type="ECO:0000256" key="6">
    <source>
        <dbReference type="ARBA" id="ARBA00022927"/>
    </source>
</evidence>
<evidence type="ECO:0000256" key="7">
    <source>
        <dbReference type="ARBA" id="ARBA00022989"/>
    </source>
</evidence>
<dbReference type="InterPro" id="IPR050366">
    <property type="entry name" value="BP-dependent_transpt_permease"/>
</dbReference>
<dbReference type="InterPro" id="IPR000515">
    <property type="entry name" value="MetI-like"/>
</dbReference>
<keyword evidence="2 10" id="KW-0813">Transport</keyword>
<dbReference type="Pfam" id="PF00528">
    <property type="entry name" value="BPD_transp_1"/>
    <property type="match status" value="1"/>
</dbReference>
<feature type="transmembrane region" description="Helical" evidence="10">
    <location>
        <begin position="49"/>
        <end position="76"/>
    </location>
</feature>
<keyword evidence="3" id="KW-1003">Cell membrane</keyword>
<dbReference type="GO" id="GO:0015833">
    <property type="term" value="P:peptide transport"/>
    <property type="evidence" value="ECO:0007669"/>
    <property type="project" value="UniProtKB-KW"/>
</dbReference>
<evidence type="ECO:0000256" key="5">
    <source>
        <dbReference type="ARBA" id="ARBA00022856"/>
    </source>
</evidence>
<comment type="similarity">
    <text evidence="9">Belongs to the binding-protein-dependent transport system permease family. OppBC subfamily.</text>
</comment>
<dbReference type="PROSITE" id="PS50928">
    <property type="entry name" value="ABC_TM1"/>
    <property type="match status" value="1"/>
</dbReference>
<keyword evidence="8 10" id="KW-0472">Membrane</keyword>
<dbReference type="AlphaFoldDB" id="A0A249SMI4"/>
<feature type="domain" description="ABC transmembrane type-1" evidence="11">
    <location>
        <begin position="122"/>
        <end position="309"/>
    </location>
</feature>
<dbReference type="InterPro" id="IPR025966">
    <property type="entry name" value="OppC_N"/>
</dbReference>
<dbReference type="EMBL" id="CP023173">
    <property type="protein sequence ID" value="ASZ08856.1"/>
    <property type="molecule type" value="Genomic_DNA"/>
</dbReference>
<keyword evidence="4 10" id="KW-0812">Transmembrane</keyword>
<keyword evidence="13" id="KW-1185">Reference proteome</keyword>
<evidence type="ECO:0000256" key="1">
    <source>
        <dbReference type="ARBA" id="ARBA00004651"/>
    </source>
</evidence>
<keyword evidence="6" id="KW-0653">Protein transport</keyword>
<evidence type="ECO:0000313" key="12">
    <source>
        <dbReference type="EMBL" id="ASZ08856.1"/>
    </source>
</evidence>
<dbReference type="CDD" id="cd06261">
    <property type="entry name" value="TM_PBP2"/>
    <property type="match status" value="1"/>
</dbReference>
<dbReference type="PANTHER" id="PTHR43386:SF24">
    <property type="entry name" value="OLIGOPEPTIDE TRANSPORT SYSTEM PERMEASE PROTEIN AMID"/>
    <property type="match status" value="1"/>
</dbReference>
<evidence type="ECO:0000256" key="4">
    <source>
        <dbReference type="ARBA" id="ARBA00022692"/>
    </source>
</evidence>
<keyword evidence="7 10" id="KW-1133">Transmembrane helix</keyword>
<keyword evidence="5" id="KW-0571">Peptide transport</keyword>
<feature type="transmembrane region" description="Helical" evidence="10">
    <location>
        <begin position="153"/>
        <end position="175"/>
    </location>
</feature>
<evidence type="ECO:0000256" key="3">
    <source>
        <dbReference type="ARBA" id="ARBA00022475"/>
    </source>
</evidence>
<dbReference type="PANTHER" id="PTHR43386">
    <property type="entry name" value="OLIGOPEPTIDE TRANSPORT SYSTEM PERMEASE PROTEIN APPC"/>
    <property type="match status" value="1"/>
</dbReference>
<dbReference type="GO" id="GO:0015031">
    <property type="term" value="P:protein transport"/>
    <property type="evidence" value="ECO:0007669"/>
    <property type="project" value="UniProtKB-KW"/>
</dbReference>
<evidence type="ECO:0000256" key="9">
    <source>
        <dbReference type="ARBA" id="ARBA00024202"/>
    </source>
</evidence>
<dbReference type="Proteomes" id="UP000232229">
    <property type="component" value="Chromosome"/>
</dbReference>
<dbReference type="Gene3D" id="1.10.3720.10">
    <property type="entry name" value="MetI-like"/>
    <property type="match status" value="1"/>
</dbReference>
<evidence type="ECO:0000256" key="8">
    <source>
        <dbReference type="ARBA" id="ARBA00023136"/>
    </source>
</evidence>
<dbReference type="InterPro" id="IPR035906">
    <property type="entry name" value="MetI-like_sf"/>
</dbReference>
<dbReference type="SUPFAM" id="SSF161098">
    <property type="entry name" value="MetI-like"/>
    <property type="match status" value="1"/>
</dbReference>
<evidence type="ECO:0000313" key="13">
    <source>
        <dbReference type="Proteomes" id="UP000232229"/>
    </source>
</evidence>
<feature type="transmembrane region" description="Helical" evidence="10">
    <location>
        <begin position="292"/>
        <end position="314"/>
    </location>
</feature>
<evidence type="ECO:0000259" key="11">
    <source>
        <dbReference type="PROSITE" id="PS50928"/>
    </source>
</evidence>
<reference evidence="12 13" key="1">
    <citation type="submission" date="2017-08" db="EMBL/GenBank/DDBJ databases">
        <title>Complete Genome Sequence of Mesoplasma chauliocola.</title>
        <authorList>
            <person name="Knight T.F.Jr."/>
            <person name="Citino T."/>
        </authorList>
    </citation>
    <scope>NUCLEOTIDE SEQUENCE [LARGE SCALE GENOMIC DNA]</scope>
    <source>
        <strain evidence="12 13">CHPA-2</strain>
    </source>
</reference>
<organism evidence="12 13">
    <name type="scientific">Mesoplasma chauliocola</name>
    <dbReference type="NCBI Taxonomy" id="216427"/>
    <lineage>
        <taxon>Bacteria</taxon>
        <taxon>Bacillati</taxon>
        <taxon>Mycoplasmatota</taxon>
        <taxon>Mollicutes</taxon>
        <taxon>Entomoplasmatales</taxon>
        <taxon>Entomoplasmataceae</taxon>
        <taxon>Mesoplasma</taxon>
    </lineage>
</organism>
<sequence>MTNIDKEKFEKENKINFDEIDQAMFEIVQEQTSESERLSSKPYSYWKSVFKLLVTSPTFMISLFILVAILLLAFIVPEVTNYKNTSSTLVDPQLPSWEHIFGIGMNGEDLFSRVWAGTRTTLMFAFLIAFIQVVVGVVLGSIWGYFRKSDLIFIQVASIITIVPQFILLLLMVFLFNSKGYWVIVFAISLQAWVGIAQMVRVQVMLVKNTDYNTASVSLGSSSYRIINKNIMPKILPVIVQTAAFAIPTAISIEASLAYLAFDFIPEGQTSLGQILNQVMNETKWQIYPNLLIAPMGVIMTVSVVFFLAARVFADSLDPKNHR</sequence>
<feature type="transmembrane region" description="Helical" evidence="10">
    <location>
        <begin position="235"/>
        <end position="262"/>
    </location>
</feature>
<dbReference type="Pfam" id="PF12911">
    <property type="entry name" value="OppC_N"/>
    <property type="match status" value="1"/>
</dbReference>
<dbReference type="GO" id="GO:0055085">
    <property type="term" value="P:transmembrane transport"/>
    <property type="evidence" value="ECO:0007669"/>
    <property type="project" value="InterPro"/>
</dbReference>
<dbReference type="InterPro" id="IPR054864">
    <property type="entry name" value="OppC_permease"/>
</dbReference>
<feature type="transmembrane region" description="Helical" evidence="10">
    <location>
        <begin position="122"/>
        <end position="146"/>
    </location>
</feature>
<name>A0A249SMI4_9MOLU</name>
<dbReference type="KEGG" id="mchc:CK556_00550"/>
<comment type="subcellular location">
    <subcellularLocation>
        <location evidence="1 10">Cell membrane</location>
        <topology evidence="1 10">Multi-pass membrane protein</topology>
    </subcellularLocation>
</comment>
<protein>
    <submittedName>
        <fullName evidence="12">ABC transporter permease</fullName>
    </submittedName>
</protein>
<gene>
    <name evidence="12" type="ORF">CK556_00550</name>
</gene>